<feature type="domain" description="Aspartate/glutamate/uridylate kinase" evidence="1">
    <location>
        <begin position="4"/>
        <end position="104"/>
    </location>
</feature>
<comment type="caution">
    <text evidence="2">The sequence shown here is derived from an EMBL/GenBank/DDBJ whole genome shotgun (WGS) entry which is preliminary data.</text>
</comment>
<organism evidence="2">
    <name type="scientific">marine sediment metagenome</name>
    <dbReference type="NCBI Taxonomy" id="412755"/>
    <lineage>
        <taxon>unclassified sequences</taxon>
        <taxon>metagenomes</taxon>
        <taxon>ecological metagenomes</taxon>
    </lineage>
</organism>
<proteinExistence type="predicted"/>
<feature type="non-terminal residue" evidence="2">
    <location>
        <position position="127"/>
    </location>
</feature>
<evidence type="ECO:0000313" key="2">
    <source>
        <dbReference type="EMBL" id="KKK59821.1"/>
    </source>
</evidence>
<protein>
    <recommendedName>
        <fullName evidence="1">Aspartate/glutamate/uridylate kinase domain-containing protein</fullName>
    </recommendedName>
</protein>
<dbReference type="Pfam" id="PF00696">
    <property type="entry name" value="AA_kinase"/>
    <property type="match status" value="1"/>
</dbReference>
<dbReference type="SUPFAM" id="SSF53633">
    <property type="entry name" value="Carbamate kinase-like"/>
    <property type="match status" value="1"/>
</dbReference>
<evidence type="ECO:0000259" key="1">
    <source>
        <dbReference type="Pfam" id="PF00696"/>
    </source>
</evidence>
<name>A0A0F8ZIN9_9ZZZZ</name>
<reference evidence="2" key="1">
    <citation type="journal article" date="2015" name="Nature">
        <title>Complex archaea that bridge the gap between prokaryotes and eukaryotes.</title>
        <authorList>
            <person name="Spang A."/>
            <person name="Saw J.H."/>
            <person name="Jorgensen S.L."/>
            <person name="Zaremba-Niedzwiedzka K."/>
            <person name="Martijn J."/>
            <person name="Lind A.E."/>
            <person name="van Eijk R."/>
            <person name="Schleper C."/>
            <person name="Guy L."/>
            <person name="Ettema T.J."/>
        </authorList>
    </citation>
    <scope>NUCLEOTIDE SEQUENCE</scope>
</reference>
<gene>
    <name evidence="2" type="ORF">LCGC14_3030550</name>
</gene>
<accession>A0A0F8ZIN9</accession>
<dbReference type="AlphaFoldDB" id="A0A0F8ZIN9"/>
<sequence length="127" mass="13971">MHKNTVVLSVGGSLIAPDGVNVDFLEELRDFILERTRNGEQFVIVCGGGGMARAYQKAARALKISDQSELDWIGIHATRLNAYLIKALFSNDAYPNVITDPTQKIDFKESVLIGAGWKPGWSTDYIA</sequence>
<dbReference type="InterPro" id="IPR001048">
    <property type="entry name" value="Asp/Glu/Uridylate_kinase"/>
</dbReference>
<dbReference type="EMBL" id="LAZR01063274">
    <property type="protein sequence ID" value="KKK59821.1"/>
    <property type="molecule type" value="Genomic_DNA"/>
</dbReference>
<dbReference type="InterPro" id="IPR036393">
    <property type="entry name" value="AceGlu_kinase-like_sf"/>
</dbReference>
<dbReference type="Gene3D" id="3.40.1160.10">
    <property type="entry name" value="Acetylglutamate kinase-like"/>
    <property type="match status" value="1"/>
</dbReference>